<dbReference type="Proteomes" id="UP000037151">
    <property type="component" value="Unassembled WGS sequence"/>
</dbReference>
<sequence length="59" mass="6605">MQRRRVGAHTMSEIQGLVAEPAQGEDRRDRLEGVEDVRRLAASALYTAFGTHRAQVPDE</sequence>
<evidence type="ECO:0000313" key="2">
    <source>
        <dbReference type="EMBL" id="KND29450.1"/>
    </source>
</evidence>
<organism evidence="2 3">
    <name type="scientific">Streptomyces acidiscabies</name>
    <dbReference type="NCBI Taxonomy" id="42234"/>
    <lineage>
        <taxon>Bacteria</taxon>
        <taxon>Bacillati</taxon>
        <taxon>Actinomycetota</taxon>
        <taxon>Actinomycetes</taxon>
        <taxon>Kitasatosporales</taxon>
        <taxon>Streptomycetaceae</taxon>
        <taxon>Streptomyces</taxon>
    </lineage>
</organism>
<reference evidence="3" key="1">
    <citation type="submission" date="2014-07" db="EMBL/GenBank/DDBJ databases">
        <title>Genome sequencing of plant-pathogenic Streptomyces species.</title>
        <authorList>
            <person name="Harrison J."/>
            <person name="Sapp M."/>
            <person name="Thwaites R."/>
            <person name="Studholme D.J."/>
        </authorList>
    </citation>
    <scope>NUCLEOTIDE SEQUENCE [LARGE SCALE GENOMIC DNA]</scope>
    <source>
        <strain evidence="3">NCPPB 4445</strain>
    </source>
</reference>
<comment type="caution">
    <text evidence="2">The sequence shown here is derived from an EMBL/GenBank/DDBJ whole genome shotgun (WGS) entry which is preliminary data.</text>
</comment>
<gene>
    <name evidence="2" type="ORF">IQ63_31325</name>
</gene>
<evidence type="ECO:0000256" key="1">
    <source>
        <dbReference type="SAM" id="MobiDB-lite"/>
    </source>
</evidence>
<proteinExistence type="predicted"/>
<protein>
    <submittedName>
        <fullName evidence="2">Uncharacterized protein</fullName>
    </submittedName>
</protein>
<accession>A0A0L0JVH6</accession>
<dbReference type="EMBL" id="JPPY01000174">
    <property type="protein sequence ID" value="KND29450.1"/>
    <property type="molecule type" value="Genomic_DNA"/>
</dbReference>
<feature type="region of interest" description="Disordered" evidence="1">
    <location>
        <begin position="1"/>
        <end position="31"/>
    </location>
</feature>
<evidence type="ECO:0000313" key="3">
    <source>
        <dbReference type="Proteomes" id="UP000037151"/>
    </source>
</evidence>
<name>A0A0L0JVH6_9ACTN</name>
<dbReference type="AlphaFoldDB" id="A0A0L0JVH6"/>